<dbReference type="KEGG" id="sgv:B1H19_08540"/>
<accession>A0A1V0TMQ4</accession>
<reference evidence="1 2" key="1">
    <citation type="submission" date="2017-04" db="EMBL/GenBank/DDBJ databases">
        <title>Complete Genome Sequence of Streptomyces gilvosporeus F607, a Capable Producer of Natamycin.</title>
        <authorList>
            <person name="Zong G."/>
            <person name="Zhong C."/>
            <person name="Fu J."/>
            <person name="Qin R."/>
            <person name="Cao G."/>
        </authorList>
    </citation>
    <scope>NUCLEOTIDE SEQUENCE [LARGE SCALE GENOMIC DNA]</scope>
    <source>
        <strain evidence="1 2">F607</strain>
    </source>
</reference>
<dbReference type="EMBL" id="CP020569">
    <property type="protein sequence ID" value="ARF54236.1"/>
    <property type="molecule type" value="Genomic_DNA"/>
</dbReference>
<evidence type="ECO:0000313" key="1">
    <source>
        <dbReference type="EMBL" id="ARF54236.1"/>
    </source>
</evidence>
<evidence type="ECO:0000313" key="2">
    <source>
        <dbReference type="Proteomes" id="UP000192726"/>
    </source>
</evidence>
<dbReference type="AlphaFoldDB" id="A0A1V0TMQ4"/>
<keyword evidence="2" id="KW-1185">Reference proteome</keyword>
<dbReference type="STRING" id="553510.B1H19_08540"/>
<organism evidence="1 2">
    <name type="scientific">Streptomyces gilvosporeus</name>
    <dbReference type="NCBI Taxonomy" id="553510"/>
    <lineage>
        <taxon>Bacteria</taxon>
        <taxon>Bacillati</taxon>
        <taxon>Actinomycetota</taxon>
        <taxon>Actinomycetes</taxon>
        <taxon>Kitasatosporales</taxon>
        <taxon>Streptomycetaceae</taxon>
        <taxon>Streptomyces</taxon>
    </lineage>
</organism>
<name>A0A1V0TMQ4_9ACTN</name>
<proteinExistence type="predicted"/>
<protein>
    <submittedName>
        <fullName evidence="1">Uncharacterized protein</fullName>
    </submittedName>
</protein>
<sequence length="63" mass="6497">MVAAVAVVVAVGTARRRDAMPTGTSRGRERHVDGIAVQPASLDPIFAPVVSSGAPGLIRESWS</sequence>
<dbReference type="Proteomes" id="UP000192726">
    <property type="component" value="Chromosome"/>
</dbReference>
<gene>
    <name evidence="1" type="ORF">B1H19_08540</name>
</gene>